<dbReference type="GO" id="GO:0016831">
    <property type="term" value="F:carboxy-lyase activity"/>
    <property type="evidence" value="ECO:0007669"/>
    <property type="project" value="InterPro"/>
</dbReference>
<dbReference type="STRING" id="631454.N177_1227"/>
<sequence>MAEIRITNCHIHTFTAEHAPRYYPAWPVVIFRWWPWLLRVVRFLFWFSPWQGVYQRLVRLEAFHDTGRRTHQEEIFREVRRHYPRDTRFVVLPVDMTPIGHGPVNRDIVAQHDELHRLAGHYRDSIIPFGTVHPDTPGSAAEFRRCVEELGFRGLKLYPKMGFRPDHPVLMSEVYPLCVDRNLPVITHCSRGGVRRKGWSQEEADRVTAPEAYLPVMEAFPTLRICLAHFGGDRDWRAYLDEGFDPDRPEEKERNWVSRIETMIRGEGWPNLWTDISYTLFNFQEYAPLLRLFLKEKDSRLCQRVLFGSDFYMTRQERLSEKAVSILLRDTLGEDLFRQIAETNPHEFLTGDGASGELVAVAASPSALPGT</sequence>
<dbReference type="Pfam" id="PF04909">
    <property type="entry name" value="Amidohydro_2"/>
    <property type="match status" value="1"/>
</dbReference>
<dbReference type="Proteomes" id="UP000017819">
    <property type="component" value="Unassembled WGS sequence"/>
</dbReference>
<keyword evidence="1" id="KW-0456">Lyase</keyword>
<dbReference type="AlphaFoldDB" id="V4R1W0"/>
<reference evidence="3 4" key="1">
    <citation type="journal article" date="2014" name="Genome Announc.">
        <title>Draft Genome Sequence of Lutibaculum baratangense Strain AMV1T, Isolated from a Mud Volcano in Andamans, India.</title>
        <authorList>
            <person name="Singh A."/>
            <person name="Sreenivas A."/>
            <person name="Sathyanarayana Reddy G."/>
            <person name="Pinnaka A.K."/>
            <person name="Shivaji S."/>
        </authorList>
    </citation>
    <scope>NUCLEOTIDE SEQUENCE [LARGE SCALE GENOMIC DNA]</scope>
    <source>
        <strain evidence="3 4">AMV1</strain>
    </source>
</reference>
<evidence type="ECO:0000313" key="4">
    <source>
        <dbReference type="Proteomes" id="UP000017819"/>
    </source>
</evidence>
<evidence type="ECO:0000313" key="3">
    <source>
        <dbReference type="EMBL" id="ESR25892.1"/>
    </source>
</evidence>
<dbReference type="GO" id="GO:0016787">
    <property type="term" value="F:hydrolase activity"/>
    <property type="evidence" value="ECO:0007669"/>
    <property type="project" value="InterPro"/>
</dbReference>
<evidence type="ECO:0000259" key="2">
    <source>
        <dbReference type="Pfam" id="PF04909"/>
    </source>
</evidence>
<dbReference type="EMBL" id="AWXZ01000017">
    <property type="protein sequence ID" value="ESR25892.1"/>
    <property type="molecule type" value="Genomic_DNA"/>
</dbReference>
<feature type="domain" description="Amidohydrolase-related" evidence="2">
    <location>
        <begin position="65"/>
        <end position="349"/>
    </location>
</feature>
<proteinExistence type="predicted"/>
<dbReference type="eggNOG" id="COG2159">
    <property type="taxonomic scope" value="Bacteria"/>
</dbReference>
<keyword evidence="4" id="KW-1185">Reference proteome</keyword>
<dbReference type="InterPro" id="IPR032465">
    <property type="entry name" value="ACMSD"/>
</dbReference>
<dbReference type="RefSeq" id="WP_023431372.1">
    <property type="nucleotide sequence ID" value="NZ_AWXZ01000017.1"/>
</dbReference>
<protein>
    <recommendedName>
        <fullName evidence="2">Amidohydrolase-related domain-containing protein</fullName>
    </recommendedName>
</protein>
<dbReference type="InterPro" id="IPR032466">
    <property type="entry name" value="Metal_Hydrolase"/>
</dbReference>
<gene>
    <name evidence="3" type="ORF">N177_1227</name>
</gene>
<organism evidence="3 4">
    <name type="scientific">Lutibaculum baratangense AMV1</name>
    <dbReference type="NCBI Taxonomy" id="631454"/>
    <lineage>
        <taxon>Bacteria</taxon>
        <taxon>Pseudomonadati</taxon>
        <taxon>Pseudomonadota</taxon>
        <taxon>Alphaproteobacteria</taxon>
        <taxon>Hyphomicrobiales</taxon>
        <taxon>Tepidamorphaceae</taxon>
        <taxon>Lutibaculum</taxon>
    </lineage>
</organism>
<dbReference type="Gene3D" id="3.20.20.140">
    <property type="entry name" value="Metal-dependent hydrolases"/>
    <property type="match status" value="1"/>
</dbReference>
<dbReference type="OrthoDB" id="1407586at2"/>
<dbReference type="SUPFAM" id="SSF51556">
    <property type="entry name" value="Metallo-dependent hydrolases"/>
    <property type="match status" value="1"/>
</dbReference>
<comment type="caution">
    <text evidence="3">The sequence shown here is derived from an EMBL/GenBank/DDBJ whole genome shotgun (WGS) entry which is preliminary data.</text>
</comment>
<dbReference type="GO" id="GO:0019748">
    <property type="term" value="P:secondary metabolic process"/>
    <property type="evidence" value="ECO:0007669"/>
    <property type="project" value="TreeGrafter"/>
</dbReference>
<dbReference type="PANTHER" id="PTHR21240:SF28">
    <property type="entry name" value="ISO-OROTATE DECARBOXYLASE (EUROFUNG)"/>
    <property type="match status" value="1"/>
</dbReference>
<dbReference type="GO" id="GO:0005737">
    <property type="term" value="C:cytoplasm"/>
    <property type="evidence" value="ECO:0007669"/>
    <property type="project" value="TreeGrafter"/>
</dbReference>
<dbReference type="InterPro" id="IPR006680">
    <property type="entry name" value="Amidohydro-rel"/>
</dbReference>
<accession>V4R1W0</accession>
<dbReference type="PANTHER" id="PTHR21240">
    <property type="entry name" value="2-AMINO-3-CARBOXYLMUCONATE-6-SEMIALDEHYDE DECARBOXYLASE"/>
    <property type="match status" value="1"/>
</dbReference>
<name>V4R1W0_9HYPH</name>
<evidence type="ECO:0000256" key="1">
    <source>
        <dbReference type="ARBA" id="ARBA00023239"/>
    </source>
</evidence>